<protein>
    <submittedName>
        <fullName evidence="2">Uncharacterized protein YbaP (TraB family)</fullName>
    </submittedName>
</protein>
<dbReference type="InterPro" id="IPR047111">
    <property type="entry name" value="YbaP-like"/>
</dbReference>
<dbReference type="PANTHER" id="PTHR40590">
    <property type="entry name" value="CYTOPLASMIC PROTEIN-RELATED"/>
    <property type="match status" value="1"/>
</dbReference>
<sequence>MFLLSQLTGRGAKLSFNKHLFVFLLTLLFSFQAFSQSGSNYNLLWRISGKNLKKPSYLLGTIHTKNKHAFGYSDSVVLALQKCDAFARELHPDSTVAAAYRASAAEEDSKLRKALSASQYSTLAQRFEDKKGYPIAIADAYAIQDLLKTGKGKPDEKNTFADDYLYGIARTLHKNIYGLEKFDDQIAWLSNEDKIITAIEAYVDDKPLTTGDAFEEKLAELYVKGNLDNISKYLEESSALDAAWVTRNKNMLNSMLGVMPQSSLFTSVGVAHLPGKDGLIALLQAQGYTVTPVQSAFSGISSQFKPDPLVYNWATFNNKEDGFSIDIPGLAMLDDKGAGIKAVVYPDLSTGMVYGASAFNIGEKQKAANNLDALKQAFARYKQNVKNKYANEKSVTVNGLPGIQFLQTDSLQTVRMQFVLGNNKLYLMYVGNRPDLYDQPYANKFFNSLKTFKTAAAPVPQSTWIPFNHSKGAFSVLLPGEPQDMRREVPNPADTTGPSYVLNMYMASDVKNGKNYIVRYNDLPTGMYMKDLTTAYESVFSTLKNNGKLLNKPTKVVRDGVEGRAVKMLIKDAYHADVEVYIRGNRQYMLLRQSSDNKPASPDEFFGSLRFTPYEPSPEYIYKPADGAFSVDMFTIPRTIIDTAESTSFIFNSTTTHATDPSSGNVYLLEYAKISPYYKTPHVDSLYHTLIHNMVNYTDTLLKVDTVMFGTLKGREFITQNKTTLDKRRHRILFDNASMVFMTGRMNSTDYFTPVSDRFFSSYTSLSKTPAFDYAALKGEKILTDVRSTDTSVVRLARGALSYYKFDKTELPQVYAALKKIYPDDTLERGVRYRLLGNLEDTHDAQTLTELEALYNTPGTADIIKMRALAAIPYLDKKEGYDLYLKNLTGKTFVASINNYELFRPLNDSLEYTAANFSKLLPLLPHPQYRHHIVRLAKTLMHEDDKPAYKQLVKSNFATLTQYAGQDFDKYATDTTVTAYNTGVVAYMGLMDAPAPDKQLVDQLTSILLKRGHAEPEMLSVALARIANNLPMPKLINDSLLRTLYTRHEIMNAYNKVGQLSKVPVKYTTPAEFGRVCMYNYAGANSEDDEYPETTTLLGNVTYKGQNYFVYKFTYNYEDEVNEYIGVYRPQKAGAKLDFKNYNCYTDWNAKKKNWQQQAIKMIAGWKKQK</sequence>
<comment type="caution">
    <text evidence="2">The sequence shown here is derived from an EMBL/GenBank/DDBJ whole genome shotgun (WGS) entry which is preliminary data.</text>
</comment>
<dbReference type="RefSeq" id="WP_311952851.1">
    <property type="nucleotide sequence ID" value="NZ_JAVLVU010000001.1"/>
</dbReference>
<feature type="coiled-coil region" evidence="1">
    <location>
        <begin position="364"/>
        <end position="391"/>
    </location>
</feature>
<evidence type="ECO:0000313" key="3">
    <source>
        <dbReference type="Proteomes" id="UP001258315"/>
    </source>
</evidence>
<reference evidence="3" key="1">
    <citation type="submission" date="2023-07" db="EMBL/GenBank/DDBJ databases">
        <title>Functional and genomic diversity of the sorghum phyllosphere microbiome.</title>
        <authorList>
            <person name="Shade A."/>
        </authorList>
    </citation>
    <scope>NUCLEOTIDE SEQUENCE [LARGE SCALE GENOMIC DNA]</scope>
    <source>
        <strain evidence="3">SORGH_AS_0422</strain>
    </source>
</reference>
<keyword evidence="1" id="KW-0175">Coiled coil</keyword>
<dbReference type="CDD" id="cd14789">
    <property type="entry name" value="Tiki"/>
    <property type="match status" value="1"/>
</dbReference>
<name>A0ABU3GYU4_9SPHI</name>
<organism evidence="2 3">
    <name type="scientific">Mucilaginibacter terrae</name>
    <dbReference type="NCBI Taxonomy" id="1955052"/>
    <lineage>
        <taxon>Bacteria</taxon>
        <taxon>Pseudomonadati</taxon>
        <taxon>Bacteroidota</taxon>
        <taxon>Sphingobacteriia</taxon>
        <taxon>Sphingobacteriales</taxon>
        <taxon>Sphingobacteriaceae</taxon>
        <taxon>Mucilaginibacter</taxon>
    </lineage>
</organism>
<dbReference type="InterPro" id="IPR002816">
    <property type="entry name" value="TraB/PrgY/GumN_fam"/>
</dbReference>
<dbReference type="Pfam" id="PF01963">
    <property type="entry name" value="TraB_PrgY_gumN"/>
    <property type="match status" value="1"/>
</dbReference>
<accession>A0ABU3GYU4</accession>
<keyword evidence="3" id="KW-1185">Reference proteome</keyword>
<dbReference type="PANTHER" id="PTHR40590:SF1">
    <property type="entry name" value="CYTOPLASMIC PROTEIN"/>
    <property type="match status" value="1"/>
</dbReference>
<proteinExistence type="predicted"/>
<evidence type="ECO:0000256" key="1">
    <source>
        <dbReference type="SAM" id="Coils"/>
    </source>
</evidence>
<gene>
    <name evidence="2" type="ORF">QE417_004011</name>
</gene>
<dbReference type="EMBL" id="JAVLVU010000001">
    <property type="protein sequence ID" value="MDT3404939.1"/>
    <property type="molecule type" value="Genomic_DNA"/>
</dbReference>
<dbReference type="Proteomes" id="UP001258315">
    <property type="component" value="Unassembled WGS sequence"/>
</dbReference>
<evidence type="ECO:0000313" key="2">
    <source>
        <dbReference type="EMBL" id="MDT3404939.1"/>
    </source>
</evidence>